<feature type="compositionally biased region" description="Acidic residues" evidence="18">
    <location>
        <begin position="1"/>
        <end position="11"/>
    </location>
</feature>
<feature type="compositionally biased region" description="Polar residues" evidence="18">
    <location>
        <begin position="344"/>
        <end position="356"/>
    </location>
</feature>
<dbReference type="Pfam" id="PF09405">
    <property type="entry name" value="Btz"/>
    <property type="match status" value="1"/>
</dbReference>
<evidence type="ECO:0000256" key="12">
    <source>
        <dbReference type="ARBA" id="ARBA00022845"/>
    </source>
</evidence>
<evidence type="ECO:0000256" key="6">
    <source>
        <dbReference type="ARBA" id="ARBA00019964"/>
    </source>
</evidence>
<feature type="compositionally biased region" description="Polar residues" evidence="18">
    <location>
        <begin position="165"/>
        <end position="174"/>
    </location>
</feature>
<dbReference type="VEuPathDB" id="VectorBase:PPAI000991"/>
<evidence type="ECO:0000256" key="14">
    <source>
        <dbReference type="ARBA" id="ARBA00023161"/>
    </source>
</evidence>
<dbReference type="PANTHER" id="PTHR13434:SF0">
    <property type="entry name" value="PROTEIN CASC3"/>
    <property type="match status" value="1"/>
</dbReference>
<sequence length="364" mass="41848">DAEAEVEEEGEVNEKKVSFTSPAPNAVKLTKKWQSSSDRWSHDRYDESEQAPKSKAELVSAYGYDIRNEESPPRARRRRRYGRGPSKYTRKWEDENAYTKAPTRRIALNSKDEFPEIDENAQARNNRRRGERKIISDDHEFYSSRSQSNHGDGGSEGSYGRPSHENNQLKPKNQSIGYRAKSSIEFKNQNRLRQNVNMGTGVEHNRADSFIITRNNNLTSGGHVENSHESMDQMDHIVEEKQVHSGDYKAARPQLHQHHHQSQSAHNINGNEFTEFMPNYLHNQMNTEQHQHTIHNAQMNQPNMLLSRDGPLNYTGDSLKMMQQQQGVRNHNTSTSSSNIIPMGSNSDNMRQTPKSHWTDDVIV</sequence>
<protein>
    <recommendedName>
        <fullName evidence="6">Protein CASC3</fullName>
    </recommendedName>
</protein>
<evidence type="ECO:0000256" key="13">
    <source>
        <dbReference type="ARBA" id="ARBA00022884"/>
    </source>
</evidence>
<name>A0A1B0D0W7_PHLPP</name>
<comment type="subcellular location">
    <subcellularLocation>
        <location evidence="2">Cell projection</location>
        <location evidence="2">Dendrite</location>
    </subcellularLocation>
    <subcellularLocation>
        <location evidence="1">Cytoplasm</location>
        <location evidence="1">Stress granule</location>
    </subcellularLocation>
    <subcellularLocation>
        <location evidence="4">Cytoplasm</location>
        <location evidence="4">Perinuclear region</location>
    </subcellularLocation>
    <subcellularLocation>
        <location evidence="3">Nucleus speckle</location>
    </subcellularLocation>
</comment>
<evidence type="ECO:0000256" key="10">
    <source>
        <dbReference type="ARBA" id="ARBA00022728"/>
    </source>
</evidence>
<evidence type="ECO:0000256" key="17">
    <source>
        <dbReference type="ARBA" id="ARBA00023273"/>
    </source>
</evidence>
<evidence type="ECO:0000259" key="19">
    <source>
        <dbReference type="Pfam" id="PF09405"/>
    </source>
</evidence>
<evidence type="ECO:0000256" key="15">
    <source>
        <dbReference type="ARBA" id="ARBA00023187"/>
    </source>
</evidence>
<evidence type="ECO:0000256" key="9">
    <source>
        <dbReference type="ARBA" id="ARBA00022664"/>
    </source>
</evidence>
<keyword evidence="7" id="KW-0813">Transport</keyword>
<feature type="domain" description="Btz" evidence="19">
    <location>
        <begin position="29"/>
        <end position="70"/>
    </location>
</feature>
<dbReference type="Proteomes" id="UP000092462">
    <property type="component" value="Unassembled WGS sequence"/>
</dbReference>
<feature type="compositionally biased region" description="Basic and acidic residues" evidence="18">
    <location>
        <begin position="39"/>
        <end position="56"/>
    </location>
</feature>
<comment type="similarity">
    <text evidence="5">Belongs to the CASC3 family.</text>
</comment>
<evidence type="ECO:0000256" key="2">
    <source>
        <dbReference type="ARBA" id="ARBA00004279"/>
    </source>
</evidence>
<evidence type="ECO:0000256" key="5">
    <source>
        <dbReference type="ARBA" id="ARBA00009548"/>
    </source>
</evidence>
<feature type="compositionally biased region" description="Basic and acidic residues" evidence="18">
    <location>
        <begin position="132"/>
        <end position="142"/>
    </location>
</feature>
<keyword evidence="16" id="KW-0539">Nucleus</keyword>
<dbReference type="GO" id="GO:0035145">
    <property type="term" value="C:exon-exon junction complex"/>
    <property type="evidence" value="ECO:0007669"/>
    <property type="project" value="InterPro"/>
</dbReference>
<accession>A0A1B0D0W7</accession>
<dbReference type="InterPro" id="IPR028544">
    <property type="entry name" value="CASC3"/>
</dbReference>
<dbReference type="InterPro" id="IPR018545">
    <property type="entry name" value="Btz_dom"/>
</dbReference>
<keyword evidence="10" id="KW-0747">Spliceosome</keyword>
<evidence type="ECO:0000256" key="7">
    <source>
        <dbReference type="ARBA" id="ARBA00022448"/>
    </source>
</evidence>
<organism evidence="20 21">
    <name type="scientific">Phlebotomus papatasi</name>
    <name type="common">Sandfly</name>
    <dbReference type="NCBI Taxonomy" id="29031"/>
    <lineage>
        <taxon>Eukaryota</taxon>
        <taxon>Metazoa</taxon>
        <taxon>Ecdysozoa</taxon>
        <taxon>Arthropoda</taxon>
        <taxon>Hexapoda</taxon>
        <taxon>Insecta</taxon>
        <taxon>Pterygota</taxon>
        <taxon>Neoptera</taxon>
        <taxon>Endopterygota</taxon>
        <taxon>Diptera</taxon>
        <taxon>Nematocera</taxon>
        <taxon>Psychodoidea</taxon>
        <taxon>Psychodidae</taxon>
        <taxon>Phlebotomus</taxon>
        <taxon>Phlebotomus</taxon>
    </lineage>
</organism>
<feature type="region of interest" description="Disordered" evidence="18">
    <location>
        <begin position="330"/>
        <end position="364"/>
    </location>
</feature>
<reference evidence="20" key="1">
    <citation type="submission" date="2022-08" db="UniProtKB">
        <authorList>
            <consortium name="EnsemblMetazoa"/>
        </authorList>
    </citation>
    <scope>IDENTIFICATION</scope>
    <source>
        <strain evidence="20">Israel</strain>
    </source>
</reference>
<evidence type="ECO:0000256" key="11">
    <source>
        <dbReference type="ARBA" id="ARBA00022816"/>
    </source>
</evidence>
<keyword evidence="15" id="KW-0508">mRNA splicing</keyword>
<dbReference type="GO" id="GO:0006397">
    <property type="term" value="P:mRNA processing"/>
    <property type="evidence" value="ECO:0007669"/>
    <property type="project" value="InterPro"/>
</dbReference>
<dbReference type="GO" id="GO:0003723">
    <property type="term" value="F:RNA binding"/>
    <property type="evidence" value="ECO:0007669"/>
    <property type="project" value="InterPro"/>
</dbReference>
<evidence type="ECO:0000256" key="1">
    <source>
        <dbReference type="ARBA" id="ARBA00004210"/>
    </source>
</evidence>
<keyword evidence="14" id="KW-0866">Nonsense-mediated mRNA decay</keyword>
<dbReference type="AlphaFoldDB" id="A0A1B0D0W7"/>
<keyword evidence="21" id="KW-1185">Reference proteome</keyword>
<keyword evidence="11" id="KW-0509">mRNA transport</keyword>
<proteinExistence type="inferred from homology"/>
<evidence type="ECO:0000313" key="21">
    <source>
        <dbReference type="Proteomes" id="UP000092462"/>
    </source>
</evidence>
<keyword evidence="9" id="KW-0507">mRNA processing</keyword>
<dbReference type="EMBL" id="AJVK01021737">
    <property type="status" value="NOT_ANNOTATED_CDS"/>
    <property type="molecule type" value="Genomic_DNA"/>
</dbReference>
<keyword evidence="13" id="KW-0694">RNA-binding</keyword>
<dbReference type="EnsemblMetazoa" id="PPAI000991-RA">
    <property type="protein sequence ID" value="PPAI000991-PA"/>
    <property type="gene ID" value="PPAI000991"/>
</dbReference>
<evidence type="ECO:0000256" key="18">
    <source>
        <dbReference type="SAM" id="MobiDB-lite"/>
    </source>
</evidence>
<evidence type="ECO:0000256" key="16">
    <source>
        <dbReference type="ARBA" id="ARBA00023242"/>
    </source>
</evidence>
<keyword evidence="8" id="KW-0963">Cytoplasm</keyword>
<evidence type="ECO:0000256" key="8">
    <source>
        <dbReference type="ARBA" id="ARBA00022490"/>
    </source>
</evidence>
<dbReference type="PANTHER" id="PTHR13434">
    <property type="entry name" value="PROTEIN CASC3"/>
    <property type="match status" value="1"/>
</dbReference>
<dbReference type="VEuPathDB" id="VectorBase:PPAPM1_005484"/>
<evidence type="ECO:0000256" key="3">
    <source>
        <dbReference type="ARBA" id="ARBA00004324"/>
    </source>
</evidence>
<keyword evidence="17" id="KW-0966">Cell projection</keyword>
<keyword evidence="12" id="KW-0810">Translation regulation</keyword>
<evidence type="ECO:0000313" key="20">
    <source>
        <dbReference type="EnsemblMetazoa" id="PPAI000991-PA"/>
    </source>
</evidence>
<feature type="region of interest" description="Disordered" evidence="18">
    <location>
        <begin position="1"/>
        <end position="174"/>
    </location>
</feature>
<feature type="compositionally biased region" description="Low complexity" evidence="18">
    <location>
        <begin position="332"/>
        <end position="341"/>
    </location>
</feature>
<evidence type="ECO:0000256" key="4">
    <source>
        <dbReference type="ARBA" id="ARBA00004556"/>
    </source>
</evidence>